<reference evidence="1 2" key="1">
    <citation type="submission" date="2019-09" db="EMBL/GenBank/DDBJ databases">
        <authorList>
            <person name="Kritzky A."/>
            <person name="Schelkanova E.Y."/>
            <person name="Alkhova Z.V."/>
            <person name="Smirnova N.I."/>
        </authorList>
    </citation>
    <scope>NUCLEOTIDE SEQUENCE [LARGE SCALE GENOMIC DNA]</scope>
    <source>
        <strain evidence="1 2">M1526</strain>
    </source>
</reference>
<evidence type="ECO:0000313" key="1">
    <source>
        <dbReference type="EMBL" id="KAA1253611.1"/>
    </source>
</evidence>
<comment type="caution">
    <text evidence="1">The sequence shown here is derived from an EMBL/GenBank/DDBJ whole genome shotgun (WGS) entry which is preliminary data.</text>
</comment>
<name>A0A5B1C041_VIBCL</name>
<gene>
    <name evidence="1" type="ORF">F0M16_16100</name>
</gene>
<dbReference type="Proteomes" id="UP000323225">
    <property type="component" value="Unassembled WGS sequence"/>
</dbReference>
<organism evidence="1 2">
    <name type="scientific">Vibrio cholerae</name>
    <dbReference type="NCBI Taxonomy" id="666"/>
    <lineage>
        <taxon>Bacteria</taxon>
        <taxon>Pseudomonadati</taxon>
        <taxon>Pseudomonadota</taxon>
        <taxon>Gammaproteobacteria</taxon>
        <taxon>Vibrionales</taxon>
        <taxon>Vibrionaceae</taxon>
        <taxon>Vibrio</taxon>
    </lineage>
</organism>
<dbReference type="AlphaFoldDB" id="A0A5B1C041"/>
<dbReference type="EMBL" id="VUAA01000019">
    <property type="protein sequence ID" value="KAA1253611.1"/>
    <property type="molecule type" value="Genomic_DNA"/>
</dbReference>
<evidence type="ECO:0000313" key="2">
    <source>
        <dbReference type="Proteomes" id="UP000323225"/>
    </source>
</evidence>
<proteinExistence type="predicted"/>
<protein>
    <submittedName>
        <fullName evidence="1">Uncharacterized protein</fullName>
    </submittedName>
</protein>
<accession>A0A5B1C041</accession>
<sequence>MKSLARSIFCVGIGIISFNSYALQKPLDIIDCESGLSNHKEFYGNLKERLDYCSNNKASTIVCAEGLRENSLFEGKADNAFHYCTNNSPKNISKVQMLSRNIAVIRTYKASFNEVHAAVEKFDDKELVCAIKSAKDKSFKGLSFKQALEKCRSLLSK</sequence>